<gene>
    <name evidence="2" type="ORF">HaLaN_04947</name>
</gene>
<comment type="caution">
    <text evidence="2">The sequence shown here is derived from an EMBL/GenBank/DDBJ whole genome shotgun (WGS) entry which is preliminary data.</text>
</comment>
<keyword evidence="3" id="KW-1185">Reference proteome</keyword>
<evidence type="ECO:0000313" key="2">
    <source>
        <dbReference type="EMBL" id="GFH09748.1"/>
    </source>
</evidence>
<dbReference type="InterPro" id="IPR036397">
    <property type="entry name" value="RNaseH_sf"/>
</dbReference>
<evidence type="ECO:0000313" key="3">
    <source>
        <dbReference type="Proteomes" id="UP000485058"/>
    </source>
</evidence>
<dbReference type="GO" id="GO:0003682">
    <property type="term" value="F:chromatin binding"/>
    <property type="evidence" value="ECO:0007669"/>
    <property type="project" value="TreeGrafter"/>
</dbReference>
<accession>A0A699YPP7</accession>
<dbReference type="InterPro" id="IPR012337">
    <property type="entry name" value="RNaseH-like_sf"/>
</dbReference>
<protein>
    <recommendedName>
        <fullName evidence="1">DNA-directed DNA polymerase family B exonuclease domain-containing protein</fullName>
    </recommendedName>
</protein>
<dbReference type="GO" id="GO:0006273">
    <property type="term" value="P:lagging strand elongation"/>
    <property type="evidence" value="ECO:0007669"/>
    <property type="project" value="TreeGrafter"/>
</dbReference>
<name>A0A699YPP7_HAELA</name>
<dbReference type="GO" id="GO:0006272">
    <property type="term" value="P:leading strand elongation"/>
    <property type="evidence" value="ECO:0007669"/>
    <property type="project" value="TreeGrafter"/>
</dbReference>
<dbReference type="Pfam" id="PF03104">
    <property type="entry name" value="DNA_pol_B_exo1"/>
    <property type="match status" value="1"/>
</dbReference>
<feature type="domain" description="DNA-directed DNA polymerase family B exonuclease" evidence="1">
    <location>
        <begin position="2"/>
        <end position="110"/>
    </location>
</feature>
<dbReference type="Gene3D" id="3.30.420.10">
    <property type="entry name" value="Ribonuclease H-like superfamily/Ribonuclease H"/>
    <property type="match status" value="2"/>
</dbReference>
<proteinExistence type="predicted"/>
<dbReference type="Proteomes" id="UP000485058">
    <property type="component" value="Unassembled WGS sequence"/>
</dbReference>
<dbReference type="GO" id="GO:0005658">
    <property type="term" value="C:alpha DNA polymerase:primase complex"/>
    <property type="evidence" value="ECO:0007669"/>
    <property type="project" value="TreeGrafter"/>
</dbReference>
<organism evidence="2 3">
    <name type="scientific">Haematococcus lacustris</name>
    <name type="common">Green alga</name>
    <name type="synonym">Haematococcus pluvialis</name>
    <dbReference type="NCBI Taxonomy" id="44745"/>
    <lineage>
        <taxon>Eukaryota</taxon>
        <taxon>Viridiplantae</taxon>
        <taxon>Chlorophyta</taxon>
        <taxon>core chlorophytes</taxon>
        <taxon>Chlorophyceae</taxon>
        <taxon>CS clade</taxon>
        <taxon>Chlamydomonadales</taxon>
        <taxon>Haematococcaceae</taxon>
        <taxon>Haematococcus</taxon>
    </lineage>
</organism>
<dbReference type="EMBL" id="BLLF01000259">
    <property type="protein sequence ID" value="GFH09748.1"/>
    <property type="molecule type" value="Genomic_DNA"/>
</dbReference>
<reference evidence="2 3" key="1">
    <citation type="submission" date="2020-02" db="EMBL/GenBank/DDBJ databases">
        <title>Draft genome sequence of Haematococcus lacustris strain NIES-144.</title>
        <authorList>
            <person name="Morimoto D."/>
            <person name="Nakagawa S."/>
            <person name="Yoshida T."/>
            <person name="Sawayama S."/>
        </authorList>
    </citation>
    <scope>NUCLEOTIDE SEQUENCE [LARGE SCALE GENOMIC DNA]</scope>
    <source>
        <strain evidence="2 3">NIES-144</strain>
    </source>
</reference>
<dbReference type="GO" id="GO:0003887">
    <property type="term" value="F:DNA-directed DNA polymerase activity"/>
    <property type="evidence" value="ECO:0007669"/>
    <property type="project" value="TreeGrafter"/>
</dbReference>
<dbReference type="GO" id="GO:0003688">
    <property type="term" value="F:DNA replication origin binding"/>
    <property type="evidence" value="ECO:0007669"/>
    <property type="project" value="TreeGrafter"/>
</dbReference>
<evidence type="ECO:0000259" key="1">
    <source>
        <dbReference type="Pfam" id="PF03104"/>
    </source>
</evidence>
<dbReference type="GO" id="GO:1902975">
    <property type="term" value="P:mitotic DNA replication initiation"/>
    <property type="evidence" value="ECO:0007669"/>
    <property type="project" value="TreeGrafter"/>
</dbReference>
<dbReference type="InterPro" id="IPR006133">
    <property type="entry name" value="DNA-dir_DNA_pol_B_exonuc"/>
</dbReference>
<dbReference type="PANTHER" id="PTHR45861:SF1">
    <property type="entry name" value="DNA POLYMERASE ALPHA CATALYTIC SUBUNIT"/>
    <property type="match status" value="1"/>
</dbReference>
<feature type="non-terminal residue" evidence="2">
    <location>
        <position position="165"/>
    </location>
</feature>
<dbReference type="SUPFAM" id="SSF53098">
    <property type="entry name" value="Ribonuclease H-like"/>
    <property type="match status" value="1"/>
</dbReference>
<dbReference type="GO" id="GO:0003697">
    <property type="term" value="F:single-stranded DNA binding"/>
    <property type="evidence" value="ECO:0007669"/>
    <property type="project" value="TreeGrafter"/>
</dbReference>
<feature type="non-terminal residue" evidence="2">
    <location>
        <position position="1"/>
    </location>
</feature>
<sequence length="165" mass="18353">MISVQPSERSLLTCLLARLQALDADVLVGHNIGAFDLTVLLTRMQHHKVPLWSRLGRLKRSSFPKLTGGGQAFGGGASAGALSVLAGRLLCDTYLSARELLKEVDYTLKTLARSQLNEVRTEVTLAELPRRFESTQGARAQRIEMLLLHEFHARKYILPDKLSFK</sequence>
<dbReference type="AlphaFoldDB" id="A0A699YPP7"/>
<dbReference type="PANTHER" id="PTHR45861">
    <property type="entry name" value="DNA POLYMERASE ALPHA CATALYTIC SUBUNIT"/>
    <property type="match status" value="1"/>
</dbReference>